<dbReference type="NCBIfam" id="TIGR03054">
    <property type="entry name" value="photo_alph_chp1"/>
    <property type="match status" value="1"/>
</dbReference>
<keyword evidence="1" id="KW-1133">Transmembrane helix</keyword>
<gene>
    <name evidence="2" type="ORF">FHT01_002005</name>
</gene>
<dbReference type="Proteomes" id="UP000788153">
    <property type="component" value="Unassembled WGS sequence"/>
</dbReference>
<feature type="transmembrane region" description="Helical" evidence="1">
    <location>
        <begin position="14"/>
        <end position="35"/>
    </location>
</feature>
<name>A0ABX0U1V9_9SPHN</name>
<dbReference type="EMBL" id="JAASQP010000001">
    <property type="protein sequence ID" value="NIJ24463.1"/>
    <property type="molecule type" value="Genomic_DNA"/>
</dbReference>
<keyword evidence="1" id="KW-0472">Membrane</keyword>
<proteinExistence type="predicted"/>
<dbReference type="InterPro" id="IPR017495">
    <property type="entry name" value="PuhC"/>
</dbReference>
<evidence type="ECO:0000313" key="3">
    <source>
        <dbReference type="Proteomes" id="UP000788153"/>
    </source>
</evidence>
<dbReference type="RefSeq" id="WP_140046823.1">
    <property type="nucleotide sequence ID" value="NZ_BAAAEV010000001.1"/>
</dbReference>
<reference evidence="2 3" key="1">
    <citation type="submission" date="2020-03" db="EMBL/GenBank/DDBJ databases">
        <title>Genomic Encyclopedia of Type Strains, Phase IV (KMG-IV): sequencing the most valuable type-strain genomes for metagenomic binning, comparative biology and taxonomic classification.</title>
        <authorList>
            <person name="Goeker M."/>
        </authorList>
    </citation>
    <scope>NUCLEOTIDE SEQUENCE [LARGE SCALE GENOMIC DNA]</scope>
    <source>
        <strain evidence="2 3">DSM 22753</strain>
    </source>
</reference>
<keyword evidence="1" id="KW-0812">Transmembrane</keyword>
<accession>A0ABX0U1V9</accession>
<evidence type="ECO:0000313" key="2">
    <source>
        <dbReference type="EMBL" id="NIJ24463.1"/>
    </source>
</evidence>
<organism evidence="2 3">
    <name type="scientific">Sphingomonas japonica</name>
    <dbReference type="NCBI Taxonomy" id="511662"/>
    <lineage>
        <taxon>Bacteria</taxon>
        <taxon>Pseudomonadati</taxon>
        <taxon>Pseudomonadota</taxon>
        <taxon>Alphaproteobacteria</taxon>
        <taxon>Sphingomonadales</taxon>
        <taxon>Sphingomonadaceae</taxon>
        <taxon>Sphingomonas</taxon>
    </lineage>
</organism>
<comment type="caution">
    <text evidence="2">The sequence shown here is derived from an EMBL/GenBank/DDBJ whole genome shotgun (WGS) entry which is preliminary data.</text>
</comment>
<protein>
    <submittedName>
        <fullName evidence="2">Photosynthetic complex assembly protein</fullName>
    </submittedName>
</protein>
<keyword evidence="3" id="KW-1185">Reference proteome</keyword>
<evidence type="ECO:0000256" key="1">
    <source>
        <dbReference type="SAM" id="Phobius"/>
    </source>
</evidence>
<sequence length="155" mass="16234">MTAHSHENTVPRGALLLVGGLVGFALLATATFRIADLPPAASPVLERASAHVAAVESQTLRFADMDDGGVRIDRVGGASTIIHPGEQSGFVRGVMRGMARDRRMRGIGSTPPFTLTLWANGGLSLTDTATGRIIELNGFGLDNRATFAKLLEPAA</sequence>